<proteinExistence type="predicted"/>
<reference evidence="2 3" key="1">
    <citation type="submission" date="2018-03" db="EMBL/GenBank/DDBJ databases">
        <title>Aquarubrobacter algicola gen. nov., sp. nov., a novel actinobacterium isolated from shallow eutrophic lake during the end of cyanobacterial harmful algal blooms.</title>
        <authorList>
            <person name="Chun S.J."/>
        </authorList>
    </citation>
    <scope>NUCLEOTIDE SEQUENCE [LARGE SCALE GENOMIC DNA]</scope>
    <source>
        <strain evidence="2 3">Seoho-28</strain>
    </source>
</reference>
<keyword evidence="2" id="KW-0378">Hydrolase</keyword>
<protein>
    <submittedName>
        <fullName evidence="2">Alpha/beta hydrolase</fullName>
    </submittedName>
</protein>
<dbReference type="GO" id="GO:0016787">
    <property type="term" value="F:hydrolase activity"/>
    <property type="evidence" value="ECO:0007669"/>
    <property type="project" value="UniProtKB-KW"/>
</dbReference>
<dbReference type="InterPro" id="IPR029058">
    <property type="entry name" value="AB_hydrolase_fold"/>
</dbReference>
<dbReference type="Proteomes" id="UP000240739">
    <property type="component" value="Unassembled WGS sequence"/>
</dbReference>
<sequence>MELHHVRRGAGAPLVLVHGIGGTWRSWSPVLDALAAEREVVAVDLPGFGETPAAHDGGSIASLADALTGFLEAQGLRDAALVGSSMGARLVMELARRGVGGDVVALDPGGFWTPGQKRVFGGTLKASIRLVRLLQPVAPALSATPVTRAALLAQLSRRPWALPRELVLQELRSLADGPAFDAVLDQLLHGPAQEGAPAGSLPGRMTIGWGRNDLVTLPSQAARAQELFPDATVHWFERCGHFPHWDQPRETVEVVLAATA</sequence>
<dbReference type="OrthoDB" id="27092at2"/>
<feature type="domain" description="AB hydrolase-1" evidence="1">
    <location>
        <begin position="14"/>
        <end position="253"/>
    </location>
</feature>
<dbReference type="Gene3D" id="3.40.50.1820">
    <property type="entry name" value="alpha/beta hydrolase"/>
    <property type="match status" value="1"/>
</dbReference>
<name>A0A2T4UM93_9ACTN</name>
<dbReference type="RefSeq" id="WP_107569011.1">
    <property type="nucleotide sequence ID" value="NZ_PYYB01000001.1"/>
</dbReference>
<dbReference type="EMBL" id="PYYB01000001">
    <property type="protein sequence ID" value="PTL60366.1"/>
    <property type="molecule type" value="Genomic_DNA"/>
</dbReference>
<dbReference type="PANTHER" id="PTHR46438:SF11">
    <property type="entry name" value="LIPASE-RELATED"/>
    <property type="match status" value="1"/>
</dbReference>
<evidence type="ECO:0000313" key="3">
    <source>
        <dbReference type="Proteomes" id="UP000240739"/>
    </source>
</evidence>
<evidence type="ECO:0000259" key="1">
    <source>
        <dbReference type="Pfam" id="PF12697"/>
    </source>
</evidence>
<accession>A0A2T4UM93</accession>
<organism evidence="2 3">
    <name type="scientific">Paraconexibacter algicola</name>
    <dbReference type="NCBI Taxonomy" id="2133960"/>
    <lineage>
        <taxon>Bacteria</taxon>
        <taxon>Bacillati</taxon>
        <taxon>Actinomycetota</taxon>
        <taxon>Thermoleophilia</taxon>
        <taxon>Solirubrobacterales</taxon>
        <taxon>Paraconexibacteraceae</taxon>
        <taxon>Paraconexibacter</taxon>
    </lineage>
</organism>
<dbReference type="AlphaFoldDB" id="A0A2T4UM93"/>
<evidence type="ECO:0000313" key="2">
    <source>
        <dbReference type="EMBL" id="PTL60366.1"/>
    </source>
</evidence>
<dbReference type="InterPro" id="IPR000073">
    <property type="entry name" value="AB_hydrolase_1"/>
</dbReference>
<dbReference type="Pfam" id="PF12697">
    <property type="entry name" value="Abhydrolase_6"/>
    <property type="match status" value="1"/>
</dbReference>
<dbReference type="SUPFAM" id="SSF53474">
    <property type="entry name" value="alpha/beta-Hydrolases"/>
    <property type="match status" value="1"/>
</dbReference>
<keyword evidence="3" id="KW-1185">Reference proteome</keyword>
<comment type="caution">
    <text evidence="2">The sequence shown here is derived from an EMBL/GenBank/DDBJ whole genome shotgun (WGS) entry which is preliminary data.</text>
</comment>
<gene>
    <name evidence="2" type="ORF">C7Y72_12315</name>
</gene>
<dbReference type="PANTHER" id="PTHR46438">
    <property type="entry name" value="ALPHA/BETA-HYDROLASES SUPERFAMILY PROTEIN"/>
    <property type="match status" value="1"/>
</dbReference>